<gene>
    <name evidence="5" type="ORF">FMM08_05495</name>
</gene>
<keyword evidence="3 4" id="KW-0732">Signal</keyword>
<keyword evidence="6" id="KW-1185">Reference proteome</keyword>
<dbReference type="PROSITE" id="PS51257">
    <property type="entry name" value="PROKAR_LIPOPROTEIN"/>
    <property type="match status" value="1"/>
</dbReference>
<protein>
    <submittedName>
        <fullName evidence="5">Extracellular solute-binding protein</fullName>
    </submittedName>
</protein>
<dbReference type="GO" id="GO:1901982">
    <property type="term" value="F:maltose binding"/>
    <property type="evidence" value="ECO:0007669"/>
    <property type="project" value="TreeGrafter"/>
</dbReference>
<evidence type="ECO:0000313" key="5">
    <source>
        <dbReference type="EMBL" id="TXR56954.1"/>
    </source>
</evidence>
<dbReference type="GO" id="GO:0015768">
    <property type="term" value="P:maltose transport"/>
    <property type="evidence" value="ECO:0007669"/>
    <property type="project" value="TreeGrafter"/>
</dbReference>
<feature type="signal peptide" evidence="4">
    <location>
        <begin position="1"/>
        <end position="35"/>
    </location>
</feature>
<dbReference type="Gene3D" id="3.40.190.10">
    <property type="entry name" value="Periplasmic binding protein-like II"/>
    <property type="match status" value="2"/>
</dbReference>
<feature type="chain" id="PRO_5022897772" evidence="4">
    <location>
        <begin position="36"/>
        <end position="465"/>
    </location>
</feature>
<accession>A0A5C8ZHD3</accession>
<sequence>MPAPSRRSPRPRRRAVVVAIALGATALTGACSSSASTPGAVSTSALASAGPVTITLWHGLGGAPGDAFAKVVSEFNATNPQHITVDAVFQGSYDDALTKYTAAARDGSTPDVMLTNDISTGFMHDLGQTVPAGDLAKANPGSLDLEHLSPAARNYYTADGTLLAVPFNTSVPLLYVNTDLLAKAGVDTSTLGTTDGLDAAARKVAAALPGVKGFALPQAGGWWYEQMTAAAGEPYCTPDNGRSGGGATALSLTGPAQQQAFATVAGLARDGVSLSTGSDDNALLNAFASGQAAMMFNSSGAYSGLVKAGMKDVTAVPLPLSGPAASSGPLIGGAALWVSGQGHSEAQQAAAWTFISYLSSAEVQEEFSQASGYVPVNTQVASSSTEQSYLAANPVAAVAAKELAEAPVVPATAGCLTGALPTVRKTVVADLSQAINGQGDLAAALAKAEADATRNITDYRAQAGK</sequence>
<evidence type="ECO:0000313" key="6">
    <source>
        <dbReference type="Proteomes" id="UP000321234"/>
    </source>
</evidence>
<dbReference type="InterPro" id="IPR006059">
    <property type="entry name" value="SBP"/>
</dbReference>
<evidence type="ECO:0000256" key="4">
    <source>
        <dbReference type="SAM" id="SignalP"/>
    </source>
</evidence>
<evidence type="ECO:0000256" key="2">
    <source>
        <dbReference type="ARBA" id="ARBA00022448"/>
    </source>
</evidence>
<dbReference type="OrthoDB" id="2509690at2"/>
<evidence type="ECO:0000256" key="3">
    <source>
        <dbReference type="ARBA" id="ARBA00022729"/>
    </source>
</evidence>
<dbReference type="GO" id="GO:0055052">
    <property type="term" value="C:ATP-binding cassette (ABC) transporter complex, substrate-binding subunit-containing"/>
    <property type="evidence" value="ECO:0007669"/>
    <property type="project" value="TreeGrafter"/>
</dbReference>
<name>A0A5C8ZHD3_9ACTN</name>
<proteinExistence type="inferred from homology"/>
<dbReference type="SUPFAM" id="SSF53850">
    <property type="entry name" value="Periplasmic binding protein-like II"/>
    <property type="match status" value="1"/>
</dbReference>
<dbReference type="Proteomes" id="UP000321234">
    <property type="component" value="Unassembled WGS sequence"/>
</dbReference>
<comment type="similarity">
    <text evidence="1">Belongs to the bacterial solute-binding protein 1 family.</text>
</comment>
<evidence type="ECO:0000256" key="1">
    <source>
        <dbReference type="ARBA" id="ARBA00008520"/>
    </source>
</evidence>
<dbReference type="Pfam" id="PF13416">
    <property type="entry name" value="SBP_bac_8"/>
    <property type="match status" value="1"/>
</dbReference>
<dbReference type="EMBL" id="VKAC01000003">
    <property type="protein sequence ID" value="TXR56954.1"/>
    <property type="molecule type" value="Genomic_DNA"/>
</dbReference>
<reference evidence="5 6" key="1">
    <citation type="submission" date="2019-07" db="EMBL/GenBank/DDBJ databases">
        <title>Quadrisphaera sp. strain DD2A genome sequencing and assembly.</title>
        <authorList>
            <person name="Kim I."/>
        </authorList>
    </citation>
    <scope>NUCLEOTIDE SEQUENCE [LARGE SCALE GENOMIC DNA]</scope>
    <source>
        <strain evidence="5 6">DD2A</strain>
    </source>
</reference>
<dbReference type="GO" id="GO:0042956">
    <property type="term" value="P:maltodextrin transmembrane transport"/>
    <property type="evidence" value="ECO:0007669"/>
    <property type="project" value="TreeGrafter"/>
</dbReference>
<dbReference type="PANTHER" id="PTHR30061">
    <property type="entry name" value="MALTOSE-BINDING PERIPLASMIC PROTEIN"/>
    <property type="match status" value="1"/>
</dbReference>
<comment type="caution">
    <text evidence="5">The sequence shown here is derived from an EMBL/GenBank/DDBJ whole genome shotgun (WGS) entry which is preliminary data.</text>
</comment>
<keyword evidence="2" id="KW-0813">Transport</keyword>
<dbReference type="AlphaFoldDB" id="A0A5C8ZHD3"/>
<organism evidence="5 6">
    <name type="scientific">Quadrisphaera setariae</name>
    <dbReference type="NCBI Taxonomy" id="2593304"/>
    <lineage>
        <taxon>Bacteria</taxon>
        <taxon>Bacillati</taxon>
        <taxon>Actinomycetota</taxon>
        <taxon>Actinomycetes</taxon>
        <taxon>Kineosporiales</taxon>
        <taxon>Kineosporiaceae</taxon>
        <taxon>Quadrisphaera</taxon>
    </lineage>
</organism>
<dbReference type="RefSeq" id="WP_147925375.1">
    <property type="nucleotide sequence ID" value="NZ_VKAC01000003.1"/>
</dbReference>
<dbReference type="PANTHER" id="PTHR30061:SF50">
    <property type="entry name" value="MALTOSE_MALTODEXTRIN-BINDING PERIPLASMIC PROTEIN"/>
    <property type="match status" value="1"/>
</dbReference>